<dbReference type="Proteomes" id="UP000817658">
    <property type="component" value="Chromosome 1"/>
</dbReference>
<comment type="similarity">
    <text evidence="2">Belongs to the glycosyl hydrolase 9 (cellulase E) family.</text>
</comment>
<evidence type="ECO:0000256" key="3">
    <source>
        <dbReference type="ARBA" id="ARBA00012601"/>
    </source>
</evidence>
<evidence type="ECO:0000256" key="2">
    <source>
        <dbReference type="ARBA" id="ARBA00007072"/>
    </source>
</evidence>
<feature type="region of interest" description="Disordered" evidence="7">
    <location>
        <begin position="8"/>
        <end position="37"/>
    </location>
</feature>
<protein>
    <recommendedName>
        <fullName evidence="3">cellulase</fullName>
        <ecNumber evidence="3">3.2.1.4</ecNumber>
    </recommendedName>
</protein>
<dbReference type="AlphaFoldDB" id="Q8S9Q0"/>
<evidence type="ECO:0000256" key="4">
    <source>
        <dbReference type="ARBA" id="ARBA00023001"/>
    </source>
</evidence>
<proteinExistence type="inferred from homology"/>
<feature type="compositionally biased region" description="Basic and acidic residues" evidence="7">
    <location>
        <begin position="199"/>
        <end position="215"/>
    </location>
</feature>
<evidence type="ECO:0000256" key="6">
    <source>
        <dbReference type="ARBA" id="ARBA00023326"/>
    </source>
</evidence>
<evidence type="ECO:0000256" key="1">
    <source>
        <dbReference type="ARBA" id="ARBA00000966"/>
    </source>
</evidence>
<evidence type="ECO:0000256" key="5">
    <source>
        <dbReference type="ARBA" id="ARBA00023277"/>
    </source>
</evidence>
<reference evidence="9" key="1">
    <citation type="journal article" date="2002" name="Nature">
        <title>The genome sequence and structure of rice chromosome 1.</title>
        <authorList>
            <person name="Sasaki T."/>
            <person name="Matsumoto T."/>
            <person name="Yamamoto K."/>
            <person name="Sakata K."/>
            <person name="Baba T."/>
            <person name="Katayose Y."/>
            <person name="Wu J."/>
            <person name="Niimura Y."/>
            <person name="Cheng Z."/>
            <person name="Nagamura Y."/>
            <person name="Antonio B.A."/>
            <person name="Kanamori H."/>
            <person name="Hosokawa S."/>
            <person name="Masukawa M."/>
            <person name="Arikawa K."/>
            <person name="Chiden Y."/>
            <person name="Hayashi M."/>
            <person name="Okamoto M."/>
            <person name="Ando T."/>
            <person name="Aoki H."/>
            <person name="Arita K."/>
            <person name="Hamada M."/>
            <person name="Harada C."/>
            <person name="Hijishita S."/>
            <person name="Honda M."/>
            <person name="Ichikawa Y."/>
            <person name="Idonuma A."/>
            <person name="Iijima M."/>
            <person name="Ikeda M."/>
            <person name="Ikeno M."/>
            <person name="Itoh S."/>
            <person name="Itoh T."/>
            <person name="Itoh Y."/>
            <person name="Itoh Y."/>
            <person name="Iwabuchi A."/>
            <person name="Kamiya K."/>
            <person name="Karasawa W."/>
            <person name="Katagiri S."/>
            <person name="Kikuta A."/>
            <person name="Kobayashi N."/>
            <person name="Kono I."/>
            <person name="Machita K."/>
            <person name="Maehara T."/>
            <person name="Mizuno H."/>
            <person name="Mizubayashi T."/>
            <person name="Mukai Y."/>
            <person name="Nagasaki H."/>
            <person name="Nakashima M."/>
            <person name="Nakama Y."/>
            <person name="Nakamichi Y."/>
            <person name="Nakamura M."/>
            <person name="Namiki N."/>
            <person name="Negishi M."/>
            <person name="Ohta I."/>
            <person name="Ono N."/>
            <person name="Saji S."/>
            <person name="Sakai K."/>
            <person name="Shibata M."/>
            <person name="Shimokawa T."/>
            <person name="Shomura A."/>
            <person name="Song J."/>
            <person name="Takazaki Y."/>
            <person name="Terasawa K."/>
            <person name="Tsuji K."/>
            <person name="Waki K."/>
            <person name="Yamagata H."/>
            <person name="Yamane H."/>
            <person name="Yoshiki S."/>
            <person name="Yoshihara R."/>
            <person name="Yukawa K."/>
            <person name="Zhong H."/>
            <person name="Iwama H."/>
            <person name="Endo T."/>
            <person name="Ito H."/>
            <person name="Hahn J.H."/>
            <person name="Kim H.I."/>
            <person name="Eun M.Y."/>
            <person name="Yano M."/>
            <person name="Jiang J."/>
            <person name="Gojobori T."/>
        </authorList>
    </citation>
    <scope>NUCLEOTIDE SEQUENCE [LARGE SCALE GENOMIC DNA]</scope>
</reference>
<name>Q8S9Q0_ORYSJ</name>
<feature type="compositionally biased region" description="Low complexity" evidence="7">
    <location>
        <begin position="18"/>
        <end position="28"/>
    </location>
</feature>
<dbReference type="InterPro" id="IPR001701">
    <property type="entry name" value="Glyco_hydro_9"/>
</dbReference>
<feature type="domain" description="Glycoside hydrolase family 9" evidence="8">
    <location>
        <begin position="31"/>
        <end position="74"/>
    </location>
</feature>
<comment type="catalytic activity">
    <reaction evidence="1">
        <text>Endohydrolysis of (1-&gt;4)-beta-D-glucosidic linkages in cellulose, lichenin and cereal beta-D-glucans.</text>
        <dbReference type="EC" id="3.2.1.4"/>
    </reaction>
</comment>
<dbReference type="Gene3D" id="1.50.10.10">
    <property type="match status" value="1"/>
</dbReference>
<gene>
    <name evidence="9" type="primary">P0432C03.24</name>
</gene>
<dbReference type="Pfam" id="PF00759">
    <property type="entry name" value="Glyco_hydro_9"/>
    <property type="match status" value="1"/>
</dbReference>
<evidence type="ECO:0000259" key="8">
    <source>
        <dbReference type="Pfam" id="PF00759"/>
    </source>
</evidence>
<evidence type="ECO:0000313" key="9">
    <source>
        <dbReference type="EMBL" id="BAB85430.1"/>
    </source>
</evidence>
<dbReference type="EMBL" id="AP004031">
    <property type="protein sequence ID" value="BAB85430.1"/>
    <property type="molecule type" value="Genomic_DNA"/>
</dbReference>
<accession>Q8S9Q0</accession>
<dbReference type="InterPro" id="IPR012341">
    <property type="entry name" value="6hp_glycosidase-like_sf"/>
</dbReference>
<keyword evidence="4" id="KW-0136">Cellulose degradation</keyword>
<keyword evidence="5" id="KW-0119">Carbohydrate metabolism</keyword>
<dbReference type="EC" id="3.2.1.4" evidence="3"/>
<organism evidence="9">
    <name type="scientific">Oryza sativa subsp. japonica</name>
    <name type="common">Rice</name>
    <dbReference type="NCBI Taxonomy" id="39947"/>
    <lineage>
        <taxon>Eukaryota</taxon>
        <taxon>Viridiplantae</taxon>
        <taxon>Streptophyta</taxon>
        <taxon>Embryophyta</taxon>
        <taxon>Tracheophyta</taxon>
        <taxon>Spermatophyta</taxon>
        <taxon>Magnoliopsida</taxon>
        <taxon>Liliopsida</taxon>
        <taxon>Poales</taxon>
        <taxon>Poaceae</taxon>
        <taxon>BOP clade</taxon>
        <taxon>Oryzoideae</taxon>
        <taxon>Oryzeae</taxon>
        <taxon>Oryzinae</taxon>
        <taxon>Oryza</taxon>
        <taxon>Oryza sativa</taxon>
    </lineage>
</organism>
<evidence type="ECO:0000256" key="7">
    <source>
        <dbReference type="SAM" id="MobiDB-lite"/>
    </source>
</evidence>
<dbReference type="GO" id="GO:0030245">
    <property type="term" value="P:cellulose catabolic process"/>
    <property type="evidence" value="ECO:0007669"/>
    <property type="project" value="UniProtKB-KW"/>
</dbReference>
<dbReference type="InterPro" id="IPR008928">
    <property type="entry name" value="6-hairpin_glycosidase_sf"/>
</dbReference>
<dbReference type="GO" id="GO:0008810">
    <property type="term" value="F:cellulase activity"/>
    <property type="evidence" value="ECO:0007669"/>
    <property type="project" value="UniProtKB-EC"/>
</dbReference>
<keyword evidence="6" id="KW-0624">Polysaccharide degradation</keyword>
<dbReference type="SUPFAM" id="SSF48208">
    <property type="entry name" value="Six-hairpin glycosidases"/>
    <property type="match status" value="1"/>
</dbReference>
<sequence>MSRILKLHSCPPPPLLPAPGGAAHNAGPRRGEKSHDLDGTVVGGPNGNDVFTDHRGAYLQTEACTYNTAAMVGVFSKLMEVEVERDASVRSAYVAGDAQADLKTLVDGLVANGNTNIKVDAGTHPQTATGHGRLLCSQRSAPRGPPATAALRLLPRRPAAPPTTRRFTPRLRPSLPLPLCSAAAPPCRRPLRPPPTPLRRLEREMDREDRERGDREKMVRHVNDMLDEDLVKRTLFKWFR</sequence>
<feature type="region of interest" description="Disordered" evidence="7">
    <location>
        <begin position="186"/>
        <end position="215"/>
    </location>
</feature>